<gene>
    <name evidence="2" type="ordered locus">Fisuc_1089</name>
    <name evidence="3" type="ordered locus">FSU_1547</name>
</gene>
<evidence type="ECO:0000313" key="3">
    <source>
        <dbReference type="EMBL" id="ADL26429.1"/>
    </source>
</evidence>
<reference evidence="2 5" key="1">
    <citation type="submission" date="2009-10" db="EMBL/GenBank/DDBJ databases">
        <title>Complete sequence of Fibrobacter succinogenes subsp. succinogenes S85.</title>
        <authorList>
            <consortium name="US DOE Joint Genome Institute"/>
            <person name="Lucas S."/>
            <person name="Copeland A."/>
            <person name="Lapidus A."/>
            <person name="Glavina del Rio T."/>
            <person name="Tice H."/>
            <person name="Bruce D."/>
            <person name="Goodwin L."/>
            <person name="Pitluck S."/>
            <person name="Chertkov O."/>
            <person name="Detter J.C."/>
            <person name="Han C."/>
            <person name="Tapia R."/>
            <person name="Larimer F."/>
            <person name="Land M."/>
            <person name="Hauser L."/>
            <person name="Kyrpides N."/>
            <person name="Mikhailova N."/>
            <person name="Weimer P.J."/>
            <person name="Stevenson D.M."/>
            <person name="Boyum J."/>
            <person name="Brumm P.I."/>
            <person name="Mead D."/>
        </authorList>
    </citation>
    <scope>NUCLEOTIDE SEQUENCE [LARGE SCALE GENOMIC DNA]</scope>
    <source>
        <strain evidence="5">ATCC 19169 / S85</strain>
        <strain evidence="2">S85</strain>
    </source>
</reference>
<keyword evidence="5" id="KW-1185">Reference proteome</keyword>
<protein>
    <submittedName>
        <fullName evidence="2">Dinitrogenase iron-molybdenum cofactor biosynthesis protein</fullName>
    </submittedName>
    <submittedName>
        <fullName evidence="3">FeMo cofactor biosynthesis domain protein</fullName>
    </submittedName>
</protein>
<dbReference type="Gene3D" id="3.30.420.130">
    <property type="entry name" value="Dinitrogenase iron-molybdenum cofactor biosynthesis domain"/>
    <property type="match status" value="1"/>
</dbReference>
<dbReference type="HOGENOM" id="CLU_104194_3_2_0"/>
<dbReference type="InterPro" id="IPR003731">
    <property type="entry name" value="Di-Nase_FeMo-co_biosynth"/>
</dbReference>
<evidence type="ECO:0000313" key="5">
    <source>
        <dbReference type="Proteomes" id="UP000001497"/>
    </source>
</evidence>
<accession>C9RQ17</accession>
<evidence type="ECO:0000259" key="1">
    <source>
        <dbReference type="Pfam" id="PF02579"/>
    </source>
</evidence>
<evidence type="ECO:0000313" key="4">
    <source>
        <dbReference type="Proteomes" id="UP000000517"/>
    </source>
</evidence>
<dbReference type="RefSeq" id="WP_014545824.1">
    <property type="nucleotide sequence ID" value="NC_013410.1"/>
</dbReference>
<feature type="domain" description="Dinitrogenase iron-molybdenum cofactor biosynthesis" evidence="1">
    <location>
        <begin position="13"/>
        <end position="116"/>
    </location>
</feature>
<evidence type="ECO:0000313" key="2">
    <source>
        <dbReference type="EMBL" id="ACX74694.1"/>
    </source>
</evidence>
<dbReference type="EMBL" id="CP002158">
    <property type="protein sequence ID" value="ADL26429.1"/>
    <property type="molecule type" value="Genomic_DNA"/>
</dbReference>
<dbReference type="KEGG" id="fsc:FSU_1547"/>
<dbReference type="PANTHER" id="PTHR33937:SF2">
    <property type="entry name" value="DINITROGENASE IRON-MOLYBDENUM COFACTOR BIOSYNTHESIS DOMAIN-CONTAINING PROTEIN"/>
    <property type="match status" value="1"/>
</dbReference>
<organism evidence="3 4">
    <name type="scientific">Fibrobacter succinogenes (strain ATCC 19169 / S85)</name>
    <dbReference type="NCBI Taxonomy" id="59374"/>
    <lineage>
        <taxon>Bacteria</taxon>
        <taxon>Pseudomonadati</taxon>
        <taxon>Fibrobacterota</taxon>
        <taxon>Fibrobacteria</taxon>
        <taxon>Fibrobacterales</taxon>
        <taxon>Fibrobacteraceae</taxon>
        <taxon>Fibrobacter</taxon>
    </lineage>
</organism>
<dbReference type="InterPro" id="IPR051840">
    <property type="entry name" value="NifX/NifY_domain"/>
</dbReference>
<dbReference type="PANTHER" id="PTHR33937">
    <property type="entry name" value="IRON-MOLYBDENUM PROTEIN-RELATED-RELATED"/>
    <property type="match status" value="1"/>
</dbReference>
<reference evidence="4" key="2">
    <citation type="submission" date="2010-08" db="EMBL/GenBank/DDBJ databases">
        <title>Complete sequence of Fibrobacter succinogenes subsp. succinogenes S85.</title>
        <authorList>
            <person name="Durkin A.S."/>
            <person name="Nelson K.E."/>
            <person name="Morrison M."/>
            <person name="Forsberg C.W."/>
            <person name="Wilson D.B."/>
            <person name="Russell J.B."/>
            <person name="Cann I.K.O."/>
            <person name="Mackie R.I."/>
            <person name="White B.A."/>
        </authorList>
    </citation>
    <scope>NUCLEOTIDE SEQUENCE [LARGE SCALE GENOMIC DNA]</scope>
    <source>
        <strain evidence="4">ATCC 19169 / S85</strain>
    </source>
</reference>
<dbReference type="Pfam" id="PF02579">
    <property type="entry name" value="Nitro_FeMo-Co"/>
    <property type="match status" value="1"/>
</dbReference>
<dbReference type="OrthoDB" id="280278at2"/>
<dbReference type="AlphaFoldDB" id="C9RQ17"/>
<dbReference type="STRING" id="59374.FSU_1547"/>
<dbReference type="Proteomes" id="UP000000517">
    <property type="component" value="Chromosome"/>
</dbReference>
<dbReference type="InterPro" id="IPR036105">
    <property type="entry name" value="DiNase_FeMo-co_biosyn_sf"/>
</dbReference>
<reference evidence="3" key="3">
    <citation type="submission" date="2010-08" db="EMBL/GenBank/DDBJ databases">
        <authorList>
            <person name="Durkin A.S."/>
            <person name="Nelson K.E."/>
            <person name="Morrison M."/>
            <person name="Forsberg C.W."/>
            <person name="Wilson D.B."/>
            <person name="Russell J.B."/>
            <person name="Cann I.K.O."/>
            <person name="Mackie R.I."/>
            <person name="White B.A."/>
        </authorList>
    </citation>
    <scope>NUCLEOTIDE SEQUENCE</scope>
    <source>
        <strain evidence="3">S85</strain>
    </source>
</reference>
<dbReference type="eggNOG" id="COG1433">
    <property type="taxonomic scope" value="Bacteria"/>
</dbReference>
<name>C9RQ17_FIBSS</name>
<dbReference type="Proteomes" id="UP000001497">
    <property type="component" value="Chromosome"/>
</dbReference>
<proteinExistence type="predicted"/>
<dbReference type="EMBL" id="CP001792">
    <property type="protein sequence ID" value="ACX74694.1"/>
    <property type="molecule type" value="Genomic_DNA"/>
</dbReference>
<dbReference type="SUPFAM" id="SSF53146">
    <property type="entry name" value="Nitrogenase accessory factor-like"/>
    <property type="match status" value="1"/>
</dbReference>
<dbReference type="KEGG" id="fsu:Fisuc_1089"/>
<sequence>MAKYKVAVATNDGVNVNVHFGHAAAFDIYEVDEASGKYEKVEVRLKPEHCDGSCGDGTCGQREVQHSSMYAAAKNLADLDYVLCEQLGPQAIQSLARFNVRAFDIALPISEAIAKINIYRNKIAERALRFKSNHND</sequence>